<evidence type="ECO:0000313" key="3">
    <source>
        <dbReference type="Proteomes" id="UP001205740"/>
    </source>
</evidence>
<evidence type="ECO:0000313" key="2">
    <source>
        <dbReference type="EMBL" id="MCP2160530.1"/>
    </source>
</evidence>
<name>A0ABT1GZV8_9NOCA</name>
<feature type="chain" id="PRO_5046506263" evidence="1">
    <location>
        <begin position="31"/>
        <end position="195"/>
    </location>
</feature>
<keyword evidence="3" id="KW-1185">Reference proteome</keyword>
<dbReference type="Proteomes" id="UP001205740">
    <property type="component" value="Unassembled WGS sequence"/>
</dbReference>
<feature type="signal peptide" evidence="1">
    <location>
        <begin position="1"/>
        <end position="30"/>
    </location>
</feature>
<protein>
    <submittedName>
        <fullName evidence="2">Uncharacterized protein</fullName>
    </submittedName>
</protein>
<gene>
    <name evidence="2" type="ORF">LX12_001717</name>
</gene>
<accession>A0ABT1GZV8</accession>
<organism evidence="2 3">
    <name type="scientific">Williamsia serinedens</name>
    <dbReference type="NCBI Taxonomy" id="391736"/>
    <lineage>
        <taxon>Bacteria</taxon>
        <taxon>Bacillati</taxon>
        <taxon>Actinomycetota</taxon>
        <taxon>Actinomycetes</taxon>
        <taxon>Mycobacteriales</taxon>
        <taxon>Nocardiaceae</taxon>
        <taxon>Williamsia</taxon>
    </lineage>
</organism>
<sequence length="195" mass="20248">MRRTARWSTTALAGVLVAAGVAVGAAPASAGSVTVPSPVKAAPGSVDLRSATVDYDRAAGRLDITLTLRGFPGFGRGTGPTYSVLLYGPRNVTGGTGQSVAAISVSGPPIRDGFPVRGGTPFISPMIFNPVGTDKNQIVNTETRYAGRQVLFRAQDDRLKNLPLAFFDVQTSLDQIYVASDVGSTDTLRGAIPPN</sequence>
<proteinExistence type="predicted"/>
<reference evidence="2 3" key="1">
    <citation type="submission" date="2022-06" db="EMBL/GenBank/DDBJ databases">
        <title>Genomic Encyclopedia of Archaeal and Bacterial Type Strains, Phase II (KMG-II): from individual species to whole genera.</title>
        <authorList>
            <person name="Goeker M."/>
        </authorList>
    </citation>
    <scope>NUCLEOTIDE SEQUENCE [LARGE SCALE GENOMIC DNA]</scope>
    <source>
        <strain evidence="2 3">DSM 45037</strain>
    </source>
</reference>
<dbReference type="RefSeq" id="WP_253654116.1">
    <property type="nucleotide sequence ID" value="NZ_BAAAOE010000003.1"/>
</dbReference>
<comment type="caution">
    <text evidence="2">The sequence shown here is derived from an EMBL/GenBank/DDBJ whole genome shotgun (WGS) entry which is preliminary data.</text>
</comment>
<keyword evidence="1" id="KW-0732">Signal</keyword>
<dbReference type="EMBL" id="JAMTCG010000003">
    <property type="protein sequence ID" value="MCP2160530.1"/>
    <property type="molecule type" value="Genomic_DNA"/>
</dbReference>
<evidence type="ECO:0000256" key="1">
    <source>
        <dbReference type="SAM" id="SignalP"/>
    </source>
</evidence>